<evidence type="ECO:0000313" key="3">
    <source>
        <dbReference type="Proteomes" id="UP001367676"/>
    </source>
</evidence>
<keyword evidence="1" id="KW-0732">Signal</keyword>
<keyword evidence="3" id="KW-1185">Reference proteome</keyword>
<comment type="caution">
    <text evidence="2">The sequence shown here is derived from an EMBL/GenBank/DDBJ whole genome shotgun (WGS) entry which is preliminary data.</text>
</comment>
<evidence type="ECO:0000256" key="1">
    <source>
        <dbReference type="SAM" id="SignalP"/>
    </source>
</evidence>
<feature type="chain" id="PRO_5042835112" evidence="1">
    <location>
        <begin position="23"/>
        <end position="310"/>
    </location>
</feature>
<proteinExistence type="predicted"/>
<dbReference type="AlphaFoldDB" id="A0AAN9TDA1"/>
<reference evidence="2 3" key="1">
    <citation type="submission" date="2024-03" db="EMBL/GenBank/DDBJ databases">
        <title>Adaptation during the transition from Ophiocordyceps entomopathogen to insect associate is accompanied by gene loss and intensified selection.</title>
        <authorList>
            <person name="Ward C.M."/>
            <person name="Onetto C.A."/>
            <person name="Borneman A.R."/>
        </authorList>
    </citation>
    <scope>NUCLEOTIDE SEQUENCE [LARGE SCALE GENOMIC DNA]</scope>
    <source>
        <strain evidence="2">AWRI1</strain>
        <tissue evidence="2">Single Adult Female</tissue>
    </source>
</reference>
<organism evidence="2 3">
    <name type="scientific">Parthenolecanium corni</name>
    <dbReference type="NCBI Taxonomy" id="536013"/>
    <lineage>
        <taxon>Eukaryota</taxon>
        <taxon>Metazoa</taxon>
        <taxon>Ecdysozoa</taxon>
        <taxon>Arthropoda</taxon>
        <taxon>Hexapoda</taxon>
        <taxon>Insecta</taxon>
        <taxon>Pterygota</taxon>
        <taxon>Neoptera</taxon>
        <taxon>Paraneoptera</taxon>
        <taxon>Hemiptera</taxon>
        <taxon>Sternorrhyncha</taxon>
        <taxon>Coccoidea</taxon>
        <taxon>Coccidae</taxon>
        <taxon>Parthenolecanium</taxon>
    </lineage>
</organism>
<dbReference type="Proteomes" id="UP001367676">
    <property type="component" value="Unassembled WGS sequence"/>
</dbReference>
<feature type="signal peptide" evidence="1">
    <location>
        <begin position="1"/>
        <end position="22"/>
    </location>
</feature>
<protein>
    <submittedName>
        <fullName evidence="2">Uncharacterized protein</fullName>
    </submittedName>
</protein>
<dbReference type="EMBL" id="JBBCAQ010000034">
    <property type="protein sequence ID" value="KAK7579768.1"/>
    <property type="molecule type" value="Genomic_DNA"/>
</dbReference>
<sequence length="310" mass="35227">MSGIRNVTVMLLLIFYLALSSAKFTWIVQSDIKPEDLPSNLTSEASHHLLLKLLANKSMYELLIELRSEFHTMAIGKDFYRLTADENENKEYHALSEAILALSQKLQYTETVNSVIKTAIENGANKVHKEGNITLALPVIKESIEKLMQPPAPYEEYKRLKSEALAKPWPADYKIYYYEIPKTEIDAKTIAAECLNNPYIKRLMVHSTFGNETHISTASSQDTFLLAKSILRLSNDPEFGTKVQALYDEAVAEIADKLDFDFQNISEKHSIQGFIPIRKQFLKTLANKFENDPVIKTKFAETKESISKSL</sequence>
<accession>A0AAN9TDA1</accession>
<name>A0AAN9TDA1_9HEMI</name>
<gene>
    <name evidence="2" type="ORF">V9T40_000397</name>
</gene>
<evidence type="ECO:0000313" key="2">
    <source>
        <dbReference type="EMBL" id="KAK7579768.1"/>
    </source>
</evidence>